<gene>
    <name evidence="2" type="ORF">SeMB42_g07718</name>
</gene>
<evidence type="ECO:0000256" key="1">
    <source>
        <dbReference type="SAM" id="MobiDB-lite"/>
    </source>
</evidence>
<proteinExistence type="predicted"/>
<feature type="region of interest" description="Disordered" evidence="1">
    <location>
        <begin position="304"/>
        <end position="351"/>
    </location>
</feature>
<evidence type="ECO:0000313" key="2">
    <source>
        <dbReference type="EMBL" id="TPX31699.1"/>
    </source>
</evidence>
<evidence type="ECO:0000313" key="3">
    <source>
        <dbReference type="Proteomes" id="UP000317494"/>
    </source>
</evidence>
<dbReference type="VEuPathDB" id="FungiDB:SeMB42_g07718"/>
<comment type="caution">
    <text evidence="2">The sequence shown here is derived from an EMBL/GenBank/DDBJ whole genome shotgun (WGS) entry which is preliminary data.</text>
</comment>
<keyword evidence="3" id="KW-1185">Reference proteome</keyword>
<dbReference type="AlphaFoldDB" id="A0A507BXW5"/>
<sequence length="380" mass="43039">MEMAIEGERLRKYVDILEEVEEFHPGGRIRSSVDALKLTSLKYLDLVRATSIPLGVPYTPTQLSDLPRDFMSMLFIDFARKYHKLVRWKLHLVFLEVLQYATDNGLLMSYQWQDRLATFENIIANHVYLYGKYKIYLLEVWERLSADEVDEYRRLLEGELRNTQTANGADKKKLMEYVTPGYMQELLQVNGLPYWFTDVLEQDIVPDVPVNYLEMATVYHQVVVYRTLNILRFLDHVVDTHGQGMDLGKVQEAQSRVQKFLNDRMELLSAYDKAALELGGSALPDRDSYFAGFAKSSTPVIEAGDRTGTRLPVGASEHPAASMHSAGQFSGSPVAVADRPGPGPGSDTFPEGGFNFGSIKGYLSRWMDNTFGTVQADHGW</sequence>
<protein>
    <submittedName>
        <fullName evidence="2">Uncharacterized protein</fullName>
    </submittedName>
</protein>
<dbReference type="Proteomes" id="UP000317494">
    <property type="component" value="Unassembled WGS sequence"/>
</dbReference>
<organism evidence="2 3">
    <name type="scientific">Synchytrium endobioticum</name>
    <dbReference type="NCBI Taxonomy" id="286115"/>
    <lineage>
        <taxon>Eukaryota</taxon>
        <taxon>Fungi</taxon>
        <taxon>Fungi incertae sedis</taxon>
        <taxon>Chytridiomycota</taxon>
        <taxon>Chytridiomycota incertae sedis</taxon>
        <taxon>Chytridiomycetes</taxon>
        <taxon>Synchytriales</taxon>
        <taxon>Synchytriaceae</taxon>
        <taxon>Synchytrium</taxon>
    </lineage>
</organism>
<dbReference type="EMBL" id="QEAN01000603">
    <property type="protein sequence ID" value="TPX31699.1"/>
    <property type="molecule type" value="Genomic_DNA"/>
</dbReference>
<name>A0A507BXW5_9FUNG</name>
<reference evidence="2 3" key="1">
    <citation type="journal article" date="2019" name="Sci. Rep.">
        <title>Comparative genomics of chytrid fungi reveal insights into the obligate biotrophic and pathogenic lifestyle of Synchytrium endobioticum.</title>
        <authorList>
            <person name="van de Vossenberg B.T.L.H."/>
            <person name="Warris S."/>
            <person name="Nguyen H.D.T."/>
            <person name="van Gent-Pelzer M.P.E."/>
            <person name="Joly D.L."/>
            <person name="van de Geest H.C."/>
            <person name="Bonants P.J.M."/>
            <person name="Smith D.S."/>
            <person name="Levesque C.A."/>
            <person name="van der Lee T.A.J."/>
        </authorList>
    </citation>
    <scope>NUCLEOTIDE SEQUENCE [LARGE SCALE GENOMIC DNA]</scope>
    <source>
        <strain evidence="2 3">MB42</strain>
    </source>
</reference>
<accession>A0A507BXW5</accession>